<gene>
    <name evidence="1" type="ORF">IL45_06060</name>
</gene>
<name>A0A084JXT0_NONUL</name>
<organism evidence="1 2">
    <name type="scientific">Nonlabens ulvanivorans</name>
    <name type="common">Persicivirga ulvanivorans</name>
    <dbReference type="NCBI Taxonomy" id="906888"/>
    <lineage>
        <taxon>Bacteria</taxon>
        <taxon>Pseudomonadati</taxon>
        <taxon>Bacteroidota</taxon>
        <taxon>Flavobacteriia</taxon>
        <taxon>Flavobacteriales</taxon>
        <taxon>Flavobacteriaceae</taxon>
        <taxon>Nonlabens</taxon>
    </lineage>
</organism>
<protein>
    <submittedName>
        <fullName evidence="1">Uncharacterized protein</fullName>
    </submittedName>
</protein>
<proteinExistence type="predicted"/>
<dbReference type="AlphaFoldDB" id="A0A084JXT0"/>
<evidence type="ECO:0000313" key="1">
    <source>
        <dbReference type="EMBL" id="KEZ93764.1"/>
    </source>
</evidence>
<dbReference type="Proteomes" id="UP000028531">
    <property type="component" value="Unassembled WGS sequence"/>
</dbReference>
<dbReference type="EMBL" id="JPJI01000026">
    <property type="protein sequence ID" value="KEZ93764.1"/>
    <property type="molecule type" value="Genomic_DNA"/>
</dbReference>
<sequence>MKVLSVLVNFGEEQLSYLKEVVEELKSFKKYEVYIVVQSNIPLDIEGIDEVNVVKLEDYQLLPLTCRSVIWKYRNDYELFLYGENDHLFKEHHLDNHIKYSNILPKNRIAGLIQYEFNDLGRYYPAYHLDFDWDFNSVEEHGGKLFAHFSNLHQATFIITKDQLEKLGQAIDFTTLVDEKPSLVSKVVIKFKKLTGIQVTRASSYSVKCKVNTDLYRYGGMKKVICITDFEENLIHHLPNLYIDGDKGRLKLRSDEMRMTDALKRLLN</sequence>
<reference evidence="1 2" key="1">
    <citation type="submission" date="2014-07" db="EMBL/GenBank/DDBJ databases">
        <title>Draft genome sequence of Nonlabens ulvanivorans, an ulvan degrading bacterium.</title>
        <authorList>
            <person name="Kopel M."/>
            <person name="Helbert W."/>
            <person name="Henrissat B."/>
            <person name="Doniger T."/>
            <person name="Banin E."/>
        </authorList>
    </citation>
    <scope>NUCLEOTIDE SEQUENCE [LARGE SCALE GENOMIC DNA]</scope>
    <source>
        <strain evidence="1 2">PLR</strain>
    </source>
</reference>
<accession>A0A084JXT0</accession>
<evidence type="ECO:0000313" key="2">
    <source>
        <dbReference type="Proteomes" id="UP000028531"/>
    </source>
</evidence>
<comment type="caution">
    <text evidence="1">The sequence shown here is derived from an EMBL/GenBank/DDBJ whole genome shotgun (WGS) entry which is preliminary data.</text>
</comment>